<sequence length="126" mass="13987">MIGMMGQSAFADETKLGGVTDMPEDHAAIQRDLNRLEKWADRNLTKFNKGKCNVLHLERNKPRHQYMLGVDQLESSLAEKDLGVLVDTKLNVSQQCALAAKRSDGVLGCFRDSVASRSREVILPST</sequence>
<dbReference type="EMBL" id="BAAFJT010000001">
    <property type="protein sequence ID" value="GAB0179219.1"/>
    <property type="molecule type" value="Genomic_DNA"/>
</dbReference>
<organism evidence="1 2">
    <name type="scientific">Grus japonensis</name>
    <name type="common">Japanese crane</name>
    <name type="synonym">Red-crowned crane</name>
    <dbReference type="NCBI Taxonomy" id="30415"/>
    <lineage>
        <taxon>Eukaryota</taxon>
        <taxon>Metazoa</taxon>
        <taxon>Chordata</taxon>
        <taxon>Craniata</taxon>
        <taxon>Vertebrata</taxon>
        <taxon>Euteleostomi</taxon>
        <taxon>Archelosauria</taxon>
        <taxon>Archosauria</taxon>
        <taxon>Dinosauria</taxon>
        <taxon>Saurischia</taxon>
        <taxon>Theropoda</taxon>
        <taxon>Coelurosauria</taxon>
        <taxon>Aves</taxon>
        <taxon>Neognathae</taxon>
        <taxon>Neoaves</taxon>
        <taxon>Gruiformes</taxon>
        <taxon>Gruidae</taxon>
        <taxon>Grus</taxon>
    </lineage>
</organism>
<dbReference type="Proteomes" id="UP001623348">
    <property type="component" value="Unassembled WGS sequence"/>
</dbReference>
<keyword evidence="2" id="KW-1185">Reference proteome</keyword>
<evidence type="ECO:0000313" key="2">
    <source>
        <dbReference type="Proteomes" id="UP001623348"/>
    </source>
</evidence>
<accession>A0ABC9W0R6</accession>
<dbReference type="PANTHER" id="PTHR33332">
    <property type="entry name" value="REVERSE TRANSCRIPTASE DOMAIN-CONTAINING PROTEIN"/>
    <property type="match status" value="1"/>
</dbReference>
<dbReference type="AlphaFoldDB" id="A0ABC9W0R6"/>
<name>A0ABC9W0R6_GRUJA</name>
<evidence type="ECO:0000313" key="1">
    <source>
        <dbReference type="EMBL" id="GAB0179219.1"/>
    </source>
</evidence>
<protein>
    <submittedName>
        <fullName evidence="1">Mitochondrial enolase superfamily member 1</fullName>
    </submittedName>
</protein>
<comment type="caution">
    <text evidence="1">The sequence shown here is derived from an EMBL/GenBank/DDBJ whole genome shotgun (WGS) entry which is preliminary data.</text>
</comment>
<reference evidence="1 2" key="1">
    <citation type="submission" date="2024-06" db="EMBL/GenBank/DDBJ databases">
        <title>The draft genome of Grus japonensis, version 3.</title>
        <authorList>
            <person name="Nabeshima K."/>
            <person name="Suzuki S."/>
            <person name="Onuma M."/>
        </authorList>
    </citation>
    <scope>NUCLEOTIDE SEQUENCE [LARGE SCALE GENOMIC DNA]</scope>
    <source>
        <strain evidence="1 2">451A</strain>
    </source>
</reference>
<gene>
    <name evidence="1" type="ORF">GRJ2_000387200</name>
</gene>
<proteinExistence type="predicted"/>